<name>A0A183PEJ2_9TREM</name>
<dbReference type="EMBL" id="UZAL01032796">
    <property type="protein sequence ID" value="VDP61839.1"/>
    <property type="molecule type" value="Genomic_DNA"/>
</dbReference>
<keyword evidence="2" id="KW-1185">Reference proteome</keyword>
<reference evidence="1 2" key="1">
    <citation type="submission" date="2018-11" db="EMBL/GenBank/DDBJ databases">
        <authorList>
            <consortium name="Pathogen Informatics"/>
        </authorList>
    </citation>
    <scope>NUCLEOTIDE SEQUENCE [LARGE SCALE GENOMIC DNA]</scope>
    <source>
        <strain>Denwood</strain>
        <strain evidence="2">Zambia</strain>
    </source>
</reference>
<dbReference type="AlphaFoldDB" id="A0A183PEJ2"/>
<sequence length="769" mass="88956">MCLDTALSNGVSGNKLPTAIIPNLLESVEQASGQPLHSTAIHKSVMASLIWLRYTLSMTKLPITEELFKSNIKSSPFWNMLLNVSGTILCAVGRLFKLLLSDLHTFIPDEVLCLIYRTLLLLCIHPFYDTVRQSNLDSIIELLRTSNEDHRYQLTIGFLKHLHILLINYPNFLQSTSSSSLLVLGSRLVAEHLCLQICDFVGINVWDNVVYPNSELQTTKQPTGRNKCTGSFLCKLIDILVLPSSSTVSKCHRISEQNTDASSPFCMRYLFDVYILSVFCTSHPCILDVRPMLWEQLQSKLKFPRLINENYSNLLGITDNWSKIVEYFMKQPYIIPADRYALQRLVKWSPISIGQNLIEKIYLNFCSESFTSISERDVQIMLTPEGQLFNHELLESLPKYETSWVNVKRESKLYSYDLQMDILSAQLEKVQEHHKHHTECNNDTTSILDKLSGQLTEKQLEVVRSELNKENEIRKVMQSLDLRAKHMCDILINTLNVFIWQPNNHSLPIYYQEAGQIIKYFCTKLSILFVKLLSNPLISPYIIRAHNKFIEAIMCSKFTIQEWDSSFNHELQTYTPMIYWWSIRILRPVRLMHFNHSLCSVLLSKYSTTTTFDQSDQFITKQAVEDSISLTMCWSSQYIGDHTKRIFSLLCDKVPIHNLNTSLLLTFLSPTINHAFLHSSWIHTLPEDFLSTKFPQKLDDQHSMVIDWMNADLIKVLLKSFERHFQIVADNEHYQKNCAIQCDSVLHILPLDCFLKVRIAFFHSIIICQ</sequence>
<evidence type="ECO:0000313" key="2">
    <source>
        <dbReference type="Proteomes" id="UP000269396"/>
    </source>
</evidence>
<proteinExistence type="predicted"/>
<dbReference type="STRING" id="31246.A0A183PEJ2"/>
<organism evidence="1 2">
    <name type="scientific">Schistosoma mattheei</name>
    <dbReference type="NCBI Taxonomy" id="31246"/>
    <lineage>
        <taxon>Eukaryota</taxon>
        <taxon>Metazoa</taxon>
        <taxon>Spiralia</taxon>
        <taxon>Lophotrochozoa</taxon>
        <taxon>Platyhelminthes</taxon>
        <taxon>Trematoda</taxon>
        <taxon>Digenea</taxon>
        <taxon>Strigeidida</taxon>
        <taxon>Schistosomatoidea</taxon>
        <taxon>Schistosomatidae</taxon>
        <taxon>Schistosoma</taxon>
    </lineage>
</organism>
<protein>
    <submittedName>
        <fullName evidence="1">Uncharacterized protein</fullName>
    </submittedName>
</protein>
<dbReference type="Proteomes" id="UP000269396">
    <property type="component" value="Unassembled WGS sequence"/>
</dbReference>
<evidence type="ECO:0000313" key="1">
    <source>
        <dbReference type="EMBL" id="VDP61839.1"/>
    </source>
</evidence>
<gene>
    <name evidence="1" type="ORF">SMTD_LOCUS12778</name>
</gene>
<accession>A0A183PEJ2</accession>